<evidence type="ECO:0000256" key="2">
    <source>
        <dbReference type="ARBA" id="ARBA00012417"/>
    </source>
</evidence>
<dbReference type="Gene3D" id="3.30.1490.100">
    <property type="entry name" value="DNA polymerase, Y-family, little finger domain"/>
    <property type="match status" value="1"/>
</dbReference>
<dbReference type="Gene3D" id="1.10.150.20">
    <property type="entry name" value="5' to 3' exonuclease, C-terminal subdomain"/>
    <property type="match status" value="1"/>
</dbReference>
<name>A0A348MM30_UNCW3</name>
<keyword evidence="3" id="KW-0808">Transferase</keyword>
<evidence type="ECO:0000256" key="10">
    <source>
        <dbReference type="ARBA" id="ARBA00023204"/>
    </source>
</evidence>
<keyword evidence="7" id="KW-0227">DNA damage</keyword>
<evidence type="ECO:0000256" key="8">
    <source>
        <dbReference type="ARBA" id="ARBA00022842"/>
    </source>
</evidence>
<evidence type="ECO:0000256" key="9">
    <source>
        <dbReference type="ARBA" id="ARBA00022932"/>
    </source>
</evidence>
<dbReference type="SUPFAM" id="SSF56672">
    <property type="entry name" value="DNA/RNA polymerases"/>
    <property type="match status" value="1"/>
</dbReference>
<keyword evidence="6" id="KW-0479">Metal-binding</keyword>
<dbReference type="PANTHER" id="PTHR11076:SF33">
    <property type="entry name" value="DNA POLYMERASE KAPPA"/>
    <property type="match status" value="1"/>
</dbReference>
<dbReference type="InterPro" id="IPR024728">
    <property type="entry name" value="PolY_HhH_motif"/>
</dbReference>
<dbReference type="Pfam" id="PF00817">
    <property type="entry name" value="IMS"/>
    <property type="match status" value="1"/>
</dbReference>
<dbReference type="EC" id="2.7.7.7" evidence="2"/>
<feature type="domain" description="UmuC" evidence="12">
    <location>
        <begin position="15"/>
        <end position="190"/>
    </location>
</feature>
<dbReference type="Gene3D" id="3.30.70.270">
    <property type="match status" value="1"/>
</dbReference>
<evidence type="ECO:0000313" key="14">
    <source>
        <dbReference type="Proteomes" id="UP000262454"/>
    </source>
</evidence>
<keyword evidence="10" id="KW-0234">DNA repair</keyword>
<gene>
    <name evidence="13" type="ORF">DCG82_06850</name>
</gene>
<organism evidence="13 14">
    <name type="scientific">candidate division WOR-3 bacterium</name>
    <dbReference type="NCBI Taxonomy" id="2052148"/>
    <lineage>
        <taxon>Bacteria</taxon>
        <taxon>Bacteria division WOR-3</taxon>
    </lineage>
</organism>
<evidence type="ECO:0000256" key="7">
    <source>
        <dbReference type="ARBA" id="ARBA00022763"/>
    </source>
</evidence>
<reference evidence="13 14" key="1">
    <citation type="journal article" date="2018" name="Nat. Biotechnol.">
        <title>A standardized bacterial taxonomy based on genome phylogeny substantially revises the tree of life.</title>
        <authorList>
            <person name="Parks D.H."/>
            <person name="Chuvochina M."/>
            <person name="Waite D.W."/>
            <person name="Rinke C."/>
            <person name="Skarshewski A."/>
            <person name="Chaumeil P.A."/>
            <person name="Hugenholtz P."/>
        </authorList>
    </citation>
    <scope>NUCLEOTIDE SEQUENCE [LARGE SCALE GENOMIC DNA]</scope>
    <source>
        <strain evidence="13">UBA7921</strain>
    </source>
</reference>
<dbReference type="InterPro" id="IPR050116">
    <property type="entry name" value="DNA_polymerase-Y"/>
</dbReference>
<evidence type="ECO:0000313" key="13">
    <source>
        <dbReference type="EMBL" id="HAF08106.1"/>
    </source>
</evidence>
<dbReference type="InterPro" id="IPR043128">
    <property type="entry name" value="Rev_trsase/Diguanyl_cyclase"/>
</dbReference>
<evidence type="ECO:0000256" key="5">
    <source>
        <dbReference type="ARBA" id="ARBA00022705"/>
    </source>
</evidence>
<dbReference type="GO" id="GO:0006260">
    <property type="term" value="P:DNA replication"/>
    <property type="evidence" value="ECO:0007669"/>
    <property type="project" value="UniProtKB-KW"/>
</dbReference>
<dbReference type="GO" id="GO:0005829">
    <property type="term" value="C:cytosol"/>
    <property type="evidence" value="ECO:0007669"/>
    <property type="project" value="TreeGrafter"/>
</dbReference>
<dbReference type="PROSITE" id="PS50173">
    <property type="entry name" value="UMUC"/>
    <property type="match status" value="1"/>
</dbReference>
<dbReference type="PANTHER" id="PTHR11076">
    <property type="entry name" value="DNA REPAIR POLYMERASE UMUC / TRANSFERASE FAMILY MEMBER"/>
    <property type="match status" value="1"/>
</dbReference>
<comment type="caution">
    <text evidence="13">The sequence shown here is derived from an EMBL/GenBank/DDBJ whole genome shotgun (WGS) entry which is preliminary data.</text>
</comment>
<protein>
    <recommendedName>
        <fullName evidence="2">DNA-directed DNA polymerase</fullName>
        <ecNumber evidence="2">2.7.7.7</ecNumber>
    </recommendedName>
</protein>
<dbReference type="Pfam" id="PF11799">
    <property type="entry name" value="IMS_C"/>
    <property type="match status" value="1"/>
</dbReference>
<dbReference type="EMBL" id="DMCX01000036">
    <property type="protein sequence ID" value="HAF08106.1"/>
    <property type="molecule type" value="Genomic_DNA"/>
</dbReference>
<keyword evidence="5" id="KW-0235">DNA replication</keyword>
<sequence>MVSYRCGECDCMIWWAHLDMDSFFASVEIASRPYYKDLPLAVGGNEHSRTVVASASYKAREYGIKSGMPVYEALNRCPHLIIVNPDMDKYVSVSKEVFGLVENLAGNILPYSIDECFFYSKDKEDIILKSLHIKRIVKEKLKITASCGIADKKIVAKMASDERKPDGFFVVKDSLKYIREKDVGDVPGVGRKLKKKLNSLGVYYVKQLDDIPFPILKKHFKQYAYFLKEVATLKVSDNIFVYDEVKSVGNTHTFKKDTLKREEILSYISLICQHIEQRLLEEFFEGNRLTLTFRYSNFQTFTKQRKVERYIYSSEDIFKESSKILDSVNLVMPLRLVGVSLGGIRKRGIYEPLPFFENEKDYRLKECINSIKREFGELSIMKLRDLYVFDRTIRGRGIISRVGDGA</sequence>
<dbReference type="GO" id="GO:0042276">
    <property type="term" value="P:error-prone translesion synthesis"/>
    <property type="evidence" value="ECO:0007669"/>
    <property type="project" value="TreeGrafter"/>
</dbReference>
<dbReference type="InterPro" id="IPR017961">
    <property type="entry name" value="DNA_pol_Y-fam_little_finger"/>
</dbReference>
<dbReference type="Pfam" id="PF11798">
    <property type="entry name" value="IMS_HHH"/>
    <property type="match status" value="1"/>
</dbReference>
<dbReference type="Gene3D" id="3.40.1170.60">
    <property type="match status" value="1"/>
</dbReference>
<dbReference type="FunFam" id="3.30.1490.100:FF:000004">
    <property type="entry name" value="DNA polymerase IV"/>
    <property type="match status" value="1"/>
</dbReference>
<evidence type="ECO:0000259" key="12">
    <source>
        <dbReference type="PROSITE" id="PS50173"/>
    </source>
</evidence>
<accession>A0A348MM30</accession>
<keyword evidence="9" id="KW-0239">DNA-directed DNA polymerase</keyword>
<evidence type="ECO:0000256" key="4">
    <source>
        <dbReference type="ARBA" id="ARBA00022695"/>
    </source>
</evidence>
<dbReference type="SUPFAM" id="SSF100879">
    <property type="entry name" value="Lesion bypass DNA polymerase (Y-family), little finger domain"/>
    <property type="match status" value="1"/>
</dbReference>
<proteinExistence type="inferred from homology"/>
<dbReference type="GO" id="GO:0046872">
    <property type="term" value="F:metal ion binding"/>
    <property type="evidence" value="ECO:0007669"/>
    <property type="project" value="UniProtKB-KW"/>
</dbReference>
<dbReference type="CDD" id="cd03586">
    <property type="entry name" value="PolY_Pol_IV_kappa"/>
    <property type="match status" value="1"/>
</dbReference>
<dbReference type="GO" id="GO:0003684">
    <property type="term" value="F:damaged DNA binding"/>
    <property type="evidence" value="ECO:0007669"/>
    <property type="project" value="InterPro"/>
</dbReference>
<dbReference type="GO" id="GO:0009432">
    <property type="term" value="P:SOS response"/>
    <property type="evidence" value="ECO:0007669"/>
    <property type="project" value="TreeGrafter"/>
</dbReference>
<comment type="similarity">
    <text evidence="1">Belongs to the DNA polymerase type-Y family.</text>
</comment>
<dbReference type="InterPro" id="IPR022880">
    <property type="entry name" value="DNApol_IV"/>
</dbReference>
<dbReference type="GO" id="GO:0003887">
    <property type="term" value="F:DNA-directed DNA polymerase activity"/>
    <property type="evidence" value="ECO:0007669"/>
    <property type="project" value="UniProtKB-KW"/>
</dbReference>
<evidence type="ECO:0000256" key="6">
    <source>
        <dbReference type="ARBA" id="ARBA00022723"/>
    </source>
</evidence>
<dbReference type="InterPro" id="IPR036775">
    <property type="entry name" value="DNA_pol_Y-fam_lit_finger_sf"/>
</dbReference>
<dbReference type="GO" id="GO:0006281">
    <property type="term" value="P:DNA repair"/>
    <property type="evidence" value="ECO:0007669"/>
    <property type="project" value="UniProtKB-KW"/>
</dbReference>
<dbReference type="InterPro" id="IPR001126">
    <property type="entry name" value="UmuC"/>
</dbReference>
<dbReference type="Proteomes" id="UP000262454">
    <property type="component" value="Unassembled WGS sequence"/>
</dbReference>
<dbReference type="InterPro" id="IPR043502">
    <property type="entry name" value="DNA/RNA_pol_sf"/>
</dbReference>
<dbReference type="AlphaFoldDB" id="A0A348MM30"/>
<keyword evidence="8" id="KW-0460">Magnesium</keyword>
<evidence type="ECO:0000256" key="3">
    <source>
        <dbReference type="ARBA" id="ARBA00022679"/>
    </source>
</evidence>
<keyword evidence="4" id="KW-0548">Nucleotidyltransferase</keyword>
<evidence type="ECO:0000256" key="11">
    <source>
        <dbReference type="ARBA" id="ARBA00049244"/>
    </source>
</evidence>
<comment type="catalytic activity">
    <reaction evidence="11">
        <text>DNA(n) + a 2'-deoxyribonucleoside 5'-triphosphate = DNA(n+1) + diphosphate</text>
        <dbReference type="Rhea" id="RHEA:22508"/>
        <dbReference type="Rhea" id="RHEA-COMP:17339"/>
        <dbReference type="Rhea" id="RHEA-COMP:17340"/>
        <dbReference type="ChEBI" id="CHEBI:33019"/>
        <dbReference type="ChEBI" id="CHEBI:61560"/>
        <dbReference type="ChEBI" id="CHEBI:173112"/>
        <dbReference type="EC" id="2.7.7.7"/>
    </reaction>
</comment>
<evidence type="ECO:0000256" key="1">
    <source>
        <dbReference type="ARBA" id="ARBA00010945"/>
    </source>
</evidence>